<feature type="region of interest" description="Disordered" evidence="8">
    <location>
        <begin position="601"/>
        <end position="620"/>
    </location>
</feature>
<evidence type="ECO:0000256" key="2">
    <source>
        <dbReference type="ARBA" id="ARBA00022525"/>
    </source>
</evidence>
<dbReference type="InterPro" id="IPR036645">
    <property type="entry name" value="Elafin-like_sf"/>
</dbReference>
<keyword evidence="6" id="KW-1015">Disulfide bond</keyword>
<comment type="subcellular location">
    <subcellularLocation>
        <location evidence="1">Secreted</location>
    </subcellularLocation>
</comment>
<evidence type="ECO:0000256" key="8">
    <source>
        <dbReference type="SAM" id="MobiDB-lite"/>
    </source>
</evidence>
<evidence type="ECO:0000256" key="7">
    <source>
        <dbReference type="ARBA" id="ARBA00023319"/>
    </source>
</evidence>
<dbReference type="InterPro" id="IPR003599">
    <property type="entry name" value="Ig_sub"/>
</dbReference>
<evidence type="ECO:0000313" key="14">
    <source>
        <dbReference type="Proteomes" id="UP001381693"/>
    </source>
</evidence>
<protein>
    <recommendedName>
        <fullName evidence="15">Papilin</fullName>
    </recommendedName>
</protein>
<dbReference type="InterPro" id="IPR002223">
    <property type="entry name" value="Kunitz_BPTI"/>
</dbReference>
<dbReference type="Proteomes" id="UP001381693">
    <property type="component" value="Unassembled WGS sequence"/>
</dbReference>
<dbReference type="PROSITE" id="PS50900">
    <property type="entry name" value="PLAC"/>
    <property type="match status" value="1"/>
</dbReference>
<dbReference type="InterPro" id="IPR013098">
    <property type="entry name" value="Ig_I-set"/>
</dbReference>
<feature type="domain" description="PLAC" evidence="11">
    <location>
        <begin position="746"/>
        <end position="785"/>
    </location>
</feature>
<proteinExistence type="predicted"/>
<dbReference type="SUPFAM" id="SSF57362">
    <property type="entry name" value="BPTI-like"/>
    <property type="match status" value="3"/>
</dbReference>
<evidence type="ECO:0000259" key="12">
    <source>
        <dbReference type="PROSITE" id="PS51390"/>
    </source>
</evidence>
<feature type="compositionally biased region" description="Pro residues" evidence="8">
    <location>
        <begin position="601"/>
        <end position="617"/>
    </location>
</feature>
<dbReference type="EMBL" id="JAXCGZ010010211">
    <property type="protein sequence ID" value="KAK7075724.1"/>
    <property type="molecule type" value="Genomic_DNA"/>
</dbReference>
<evidence type="ECO:0000256" key="4">
    <source>
        <dbReference type="ARBA" id="ARBA00022729"/>
    </source>
</evidence>
<dbReference type="Pfam" id="PF07679">
    <property type="entry name" value="I-set"/>
    <property type="match status" value="1"/>
</dbReference>
<dbReference type="GO" id="GO:0004867">
    <property type="term" value="F:serine-type endopeptidase inhibitor activity"/>
    <property type="evidence" value="ECO:0007669"/>
    <property type="project" value="UniProtKB-KW"/>
</dbReference>
<feature type="domain" description="WAP" evidence="12">
    <location>
        <begin position="323"/>
        <end position="369"/>
    </location>
</feature>
<dbReference type="Pfam" id="PF00095">
    <property type="entry name" value="WAP"/>
    <property type="match status" value="1"/>
</dbReference>
<dbReference type="InterPro" id="IPR020901">
    <property type="entry name" value="Prtase_inh_Kunz-CS"/>
</dbReference>
<dbReference type="GO" id="GO:0050431">
    <property type="term" value="F:transforming growth factor beta binding"/>
    <property type="evidence" value="ECO:0007669"/>
    <property type="project" value="TreeGrafter"/>
</dbReference>
<feature type="domain" description="Ig-like" evidence="10">
    <location>
        <begin position="489"/>
        <end position="571"/>
    </location>
</feature>
<dbReference type="SMART" id="SM00131">
    <property type="entry name" value="KU"/>
    <property type="match status" value="3"/>
</dbReference>
<evidence type="ECO:0000313" key="13">
    <source>
        <dbReference type="EMBL" id="KAK7075724.1"/>
    </source>
</evidence>
<dbReference type="SMART" id="SM00409">
    <property type="entry name" value="IG"/>
    <property type="match status" value="3"/>
</dbReference>
<keyword evidence="14" id="KW-1185">Reference proteome</keyword>
<dbReference type="Pfam" id="PF08686">
    <property type="entry name" value="PLAC"/>
    <property type="match status" value="1"/>
</dbReference>
<evidence type="ECO:0000256" key="5">
    <source>
        <dbReference type="ARBA" id="ARBA00022900"/>
    </source>
</evidence>
<feature type="domain" description="Ig-like" evidence="10">
    <location>
        <begin position="654"/>
        <end position="740"/>
    </location>
</feature>
<dbReference type="PROSITE" id="PS50835">
    <property type="entry name" value="IG_LIKE"/>
    <property type="match status" value="3"/>
</dbReference>
<dbReference type="InterPro" id="IPR003598">
    <property type="entry name" value="Ig_sub2"/>
</dbReference>
<dbReference type="SMART" id="SM00217">
    <property type="entry name" value="WAP"/>
    <property type="match status" value="1"/>
</dbReference>
<feature type="domain" description="BPTI/Kunitz inhibitor" evidence="9">
    <location>
        <begin position="102"/>
        <end position="152"/>
    </location>
</feature>
<dbReference type="CDD" id="cd00109">
    <property type="entry name" value="Kunitz-type"/>
    <property type="match status" value="3"/>
</dbReference>
<dbReference type="InterPro" id="IPR013783">
    <property type="entry name" value="Ig-like_fold"/>
</dbReference>
<dbReference type="PROSITE" id="PS50279">
    <property type="entry name" value="BPTI_KUNITZ_2"/>
    <property type="match status" value="3"/>
</dbReference>
<feature type="domain" description="Ig-like" evidence="10">
    <location>
        <begin position="392"/>
        <end position="480"/>
    </location>
</feature>
<dbReference type="CDD" id="cd00199">
    <property type="entry name" value="WAP"/>
    <property type="match status" value="1"/>
</dbReference>
<evidence type="ECO:0000256" key="6">
    <source>
        <dbReference type="ARBA" id="ARBA00023157"/>
    </source>
</evidence>
<sequence length="804" mass="90215">FDALHLCQQRCKQAQPVLTTTAAPYPHDKTHVEDPDLDLQEICRQPAEVGNCRASIPSWYYDESQGRCIGFSYGGCGGNANRFQSVELCERQCGRYRAQDVCNMEKDPGPCEESFRKWYHDPYERRCKTFLYSGCEGNGNRFSSEQECETECIYHDTILPSGNNTDEAKTMICELEADPGSCLDGFKRWHFSKKHGSCVAFVYGGCSGNQNRFKKFNTCTTFCAAAIEKYRRSSWTTESDQQVTSPESITLDDYLCREDVIACQLLQCPYGVKKRVNYNDCEVCSCYDPCDEMRCYEGTQCAVDLIPLSENSVETTVQAVCREIEKEGECPSVSGRTSQCENDCENDAGCPGDQKCCYNGCGNSCLPPAQVEPAYTRPPYQTTTVQVSGTPPKIVAIDPQTSAEENDVVSLRCVARGVPTPEVTWYRGNYKVDIEGGGSRFRLLSDGSLQIVNIERGDMGEYRCRATNILGIDEKSTNFSVDDPKERPPQVVPWNPEKPVVTLGGRTVLYCRSVGWPRPSIHWWREDAMVPLSSEQFEVYRDGSLGIRVVSLRTLGPYTCQAYNGRGRAVSQTLILRALGPVFNTPISDLSFLKYIVEPPRAPSTTSPPPPTTPPTEFPAFLPGERPYWPEGVKSPSPIKTTTALQTTPVYIVPLRAVIRLNTTEYTPHSTIRIPCEVRGYPTPVLTWYYGDETIAVSEKYNIEDDRTLVIYDAEDKDSGRYKCQVQNQFGIADSTTFITVRGVYVHPSCTDNPFFANCKLIVRAKYCTNQYYARFCCRSCTLAGQLPSQGPHLESWRGNKKRK</sequence>
<dbReference type="SMART" id="SM00408">
    <property type="entry name" value="IGc2"/>
    <property type="match status" value="3"/>
</dbReference>
<evidence type="ECO:0000256" key="1">
    <source>
        <dbReference type="ARBA" id="ARBA00004613"/>
    </source>
</evidence>
<feature type="domain" description="BPTI/Kunitz inhibitor" evidence="9">
    <location>
        <begin position="173"/>
        <end position="223"/>
    </location>
</feature>
<accession>A0AAN8XBY6</accession>
<dbReference type="AlphaFoldDB" id="A0AAN8XBY6"/>
<feature type="domain" description="BPTI/Kunitz inhibitor" evidence="9">
    <location>
        <begin position="43"/>
        <end position="93"/>
    </location>
</feature>
<dbReference type="InterPro" id="IPR010909">
    <property type="entry name" value="PLAC"/>
</dbReference>
<dbReference type="Gene3D" id="4.10.75.10">
    <property type="entry name" value="Elafin-like"/>
    <property type="match status" value="1"/>
</dbReference>
<dbReference type="GO" id="GO:0048019">
    <property type="term" value="F:receptor antagonist activity"/>
    <property type="evidence" value="ECO:0007669"/>
    <property type="project" value="TreeGrafter"/>
</dbReference>
<dbReference type="PANTHER" id="PTHR45938:SF11">
    <property type="entry name" value="WAP, KAZAL, IMMUNOGLOBULIN, KUNITZ AND NTR DOMAIN-CONTAINING PROTEIN 2-LIKE"/>
    <property type="match status" value="1"/>
</dbReference>
<dbReference type="PROSITE" id="PS51390">
    <property type="entry name" value="WAP"/>
    <property type="match status" value="1"/>
</dbReference>
<feature type="non-terminal residue" evidence="13">
    <location>
        <position position="1"/>
    </location>
</feature>
<keyword evidence="7" id="KW-0393">Immunoglobulin domain</keyword>
<evidence type="ECO:0000256" key="3">
    <source>
        <dbReference type="ARBA" id="ARBA00022690"/>
    </source>
</evidence>
<dbReference type="Gene3D" id="2.60.40.10">
    <property type="entry name" value="Immunoglobulins"/>
    <property type="match status" value="3"/>
</dbReference>
<keyword evidence="3" id="KW-0646">Protease inhibitor</keyword>
<evidence type="ECO:0000259" key="11">
    <source>
        <dbReference type="PROSITE" id="PS50900"/>
    </source>
</evidence>
<organism evidence="13 14">
    <name type="scientific">Halocaridina rubra</name>
    <name type="common">Hawaiian red shrimp</name>
    <dbReference type="NCBI Taxonomy" id="373956"/>
    <lineage>
        <taxon>Eukaryota</taxon>
        <taxon>Metazoa</taxon>
        <taxon>Ecdysozoa</taxon>
        <taxon>Arthropoda</taxon>
        <taxon>Crustacea</taxon>
        <taxon>Multicrustacea</taxon>
        <taxon>Malacostraca</taxon>
        <taxon>Eumalacostraca</taxon>
        <taxon>Eucarida</taxon>
        <taxon>Decapoda</taxon>
        <taxon>Pleocyemata</taxon>
        <taxon>Caridea</taxon>
        <taxon>Atyoidea</taxon>
        <taxon>Atyidae</taxon>
        <taxon>Halocaridina</taxon>
    </lineage>
</organism>
<dbReference type="Pfam" id="PF00014">
    <property type="entry name" value="Kunitz_BPTI"/>
    <property type="match status" value="3"/>
</dbReference>
<name>A0AAN8XBY6_HALRR</name>
<keyword evidence="2" id="KW-0964">Secreted</keyword>
<dbReference type="PROSITE" id="PS00280">
    <property type="entry name" value="BPTI_KUNITZ_1"/>
    <property type="match status" value="3"/>
</dbReference>
<dbReference type="SUPFAM" id="SSF57256">
    <property type="entry name" value="Elafin-like"/>
    <property type="match status" value="1"/>
</dbReference>
<dbReference type="PRINTS" id="PR00003">
    <property type="entry name" value="4DISULPHCORE"/>
</dbReference>
<dbReference type="GO" id="GO:0005615">
    <property type="term" value="C:extracellular space"/>
    <property type="evidence" value="ECO:0007669"/>
    <property type="project" value="TreeGrafter"/>
</dbReference>
<gene>
    <name evidence="13" type="ORF">SK128_022420</name>
</gene>
<keyword evidence="5" id="KW-0722">Serine protease inhibitor</keyword>
<evidence type="ECO:0000259" key="10">
    <source>
        <dbReference type="PROSITE" id="PS50835"/>
    </source>
</evidence>
<dbReference type="InterPro" id="IPR036179">
    <property type="entry name" value="Ig-like_dom_sf"/>
</dbReference>
<evidence type="ECO:0000259" key="9">
    <source>
        <dbReference type="PROSITE" id="PS50279"/>
    </source>
</evidence>
<dbReference type="SUPFAM" id="SSF48726">
    <property type="entry name" value="Immunoglobulin"/>
    <property type="match status" value="3"/>
</dbReference>
<dbReference type="Pfam" id="PF13927">
    <property type="entry name" value="Ig_3"/>
    <property type="match status" value="2"/>
</dbReference>
<dbReference type="InterPro" id="IPR036880">
    <property type="entry name" value="Kunitz_BPTI_sf"/>
</dbReference>
<dbReference type="Gene3D" id="4.10.410.10">
    <property type="entry name" value="Pancreatic trypsin inhibitor Kunitz domain"/>
    <property type="match status" value="3"/>
</dbReference>
<evidence type="ECO:0008006" key="15">
    <source>
        <dbReference type="Google" id="ProtNLM"/>
    </source>
</evidence>
<dbReference type="InterPro" id="IPR007110">
    <property type="entry name" value="Ig-like_dom"/>
</dbReference>
<keyword evidence="4" id="KW-0732">Signal</keyword>
<dbReference type="InterPro" id="IPR008197">
    <property type="entry name" value="WAP_dom"/>
</dbReference>
<reference evidence="13 14" key="1">
    <citation type="submission" date="2023-11" db="EMBL/GenBank/DDBJ databases">
        <title>Halocaridina rubra genome assembly.</title>
        <authorList>
            <person name="Smith C."/>
        </authorList>
    </citation>
    <scope>NUCLEOTIDE SEQUENCE [LARGE SCALE GENOMIC DNA]</scope>
    <source>
        <strain evidence="13">EP-1</strain>
        <tissue evidence="13">Whole</tissue>
    </source>
</reference>
<dbReference type="FunFam" id="4.10.410.10:FF:000020">
    <property type="entry name" value="Collagen, type VI, alpha 3"/>
    <property type="match status" value="3"/>
</dbReference>
<dbReference type="PRINTS" id="PR00759">
    <property type="entry name" value="BASICPTASE"/>
</dbReference>
<comment type="caution">
    <text evidence="13">The sequence shown here is derived from an EMBL/GenBank/DDBJ whole genome shotgun (WGS) entry which is preliminary data.</text>
</comment>
<dbReference type="PANTHER" id="PTHR45938">
    <property type="entry name" value="ACP24A4-RELATED"/>
    <property type="match status" value="1"/>
</dbReference>